<keyword evidence="7 8" id="KW-0315">Glutamine amidotransferase</keyword>
<dbReference type="InterPro" id="IPR029062">
    <property type="entry name" value="Class_I_gatase-like"/>
</dbReference>
<keyword evidence="6 8" id="KW-0067">ATP-binding</keyword>
<evidence type="ECO:0000256" key="6">
    <source>
        <dbReference type="ARBA" id="ARBA00022840"/>
    </source>
</evidence>
<dbReference type="RefSeq" id="WP_029054980.1">
    <property type="nucleotide sequence ID" value="NZ_CP015108.1"/>
</dbReference>
<evidence type="ECO:0000256" key="2">
    <source>
        <dbReference type="ARBA" id="ARBA00022598"/>
    </source>
</evidence>
<dbReference type="NCBIfam" id="NF002957">
    <property type="entry name" value="PRK03619.1"/>
    <property type="match status" value="1"/>
</dbReference>
<evidence type="ECO:0000256" key="5">
    <source>
        <dbReference type="ARBA" id="ARBA00022801"/>
    </source>
</evidence>
<evidence type="ECO:0000256" key="8">
    <source>
        <dbReference type="HAMAP-Rule" id="MF_00421"/>
    </source>
</evidence>
<comment type="caution">
    <text evidence="8">Lacks conserved residue(s) required for the propagation of feature annotation.</text>
</comment>
<comment type="subcellular location">
    <subcellularLocation>
        <location evidence="8">Cytoplasm</location>
    </subcellularLocation>
</comment>
<dbReference type="Proteomes" id="UP000192486">
    <property type="component" value="Chromosome"/>
</dbReference>
<dbReference type="EMBL" id="CP015108">
    <property type="protein sequence ID" value="ARF13853.1"/>
    <property type="molecule type" value="Genomic_DNA"/>
</dbReference>
<proteinExistence type="inferred from homology"/>
<dbReference type="PROSITE" id="PS51273">
    <property type="entry name" value="GATASE_TYPE_1"/>
    <property type="match status" value="1"/>
</dbReference>
<keyword evidence="4 8" id="KW-0658">Purine biosynthesis</keyword>
<dbReference type="EC" id="3.5.1.2" evidence="8"/>
<keyword evidence="2 8" id="KW-0436">Ligase</keyword>
<comment type="subunit">
    <text evidence="8">Part of the FGAM synthase complex composed of 1 PurL, 1 PurQ and 2 PurS subunits.</text>
</comment>
<dbReference type="NCBIfam" id="TIGR01737">
    <property type="entry name" value="FGAM_synth_I"/>
    <property type="match status" value="1"/>
</dbReference>
<comment type="catalytic activity">
    <reaction evidence="8">
        <text>L-glutamine + H2O = L-glutamate + NH4(+)</text>
        <dbReference type="Rhea" id="RHEA:15889"/>
        <dbReference type="ChEBI" id="CHEBI:15377"/>
        <dbReference type="ChEBI" id="CHEBI:28938"/>
        <dbReference type="ChEBI" id="CHEBI:29985"/>
        <dbReference type="ChEBI" id="CHEBI:58359"/>
        <dbReference type="EC" id="3.5.1.2"/>
    </reaction>
</comment>
<keyword evidence="10" id="KW-1185">Reference proteome</keyword>
<evidence type="ECO:0000256" key="7">
    <source>
        <dbReference type="ARBA" id="ARBA00022962"/>
    </source>
</evidence>
<evidence type="ECO:0000313" key="10">
    <source>
        <dbReference type="Proteomes" id="UP000192486"/>
    </source>
</evidence>
<dbReference type="EC" id="6.3.5.3" evidence="8"/>
<comment type="pathway">
    <text evidence="8">Purine metabolism; IMP biosynthesis via de novo pathway; 5-amino-1-(5-phospho-D-ribosyl)imidazole from N(2)-formyl-N(1)-(5-phospho-D-ribosyl)glycinamide: step 1/2.</text>
</comment>
<keyword evidence="3 8" id="KW-0547">Nucleotide-binding</keyword>
<dbReference type="PANTHER" id="PTHR47552:SF1">
    <property type="entry name" value="PHOSPHORIBOSYLFORMYLGLYCINAMIDINE SYNTHASE SUBUNIT PURQ"/>
    <property type="match status" value="1"/>
</dbReference>
<reference evidence="9 10" key="1">
    <citation type="submission" date="2016-04" db="EMBL/GenBank/DDBJ databases">
        <title>Comparative Genomics and Epigenetics of Sporosarcina ureae.</title>
        <authorList>
            <person name="Oliver A.S."/>
            <person name="Cooper K.K."/>
        </authorList>
    </citation>
    <scope>NUCLEOTIDE SEQUENCE [LARGE SCALE GENOMIC DNA]</scope>
    <source>
        <strain evidence="9 10">S204</strain>
    </source>
</reference>
<gene>
    <name evidence="8" type="primary">purQ</name>
    <name evidence="9" type="ORF">SporoS204_06650</name>
</gene>
<keyword evidence="1 8" id="KW-0963">Cytoplasm</keyword>
<evidence type="ECO:0000256" key="3">
    <source>
        <dbReference type="ARBA" id="ARBA00022741"/>
    </source>
</evidence>
<dbReference type="SUPFAM" id="SSF52317">
    <property type="entry name" value="Class I glutamine amidotransferase-like"/>
    <property type="match status" value="1"/>
</dbReference>
<sequence length="227" mass="24916">MKFAVLVFPGLTCDLDMYHAIEETVKQDVEYVWHTEADQLDQFDAVLLPTGTSYGNYLRPGALAKSSPACKQLQAFAESGKLVLGVGNGFHILVEAGILPGGFLRNQSLKFRSARETVRVENNNTAFTKEYTQGQVLTLPVANEFGNYYADEQTVEELKNNNQIVFTYANENTDGSTEAIAGITNEKGNVLGMMPLPERAVEEIIGGTDGTALFQSIMNNRGEQHVN</sequence>
<evidence type="ECO:0000256" key="1">
    <source>
        <dbReference type="ARBA" id="ARBA00022490"/>
    </source>
</evidence>
<name>A0ABM6JVC8_SPOUR</name>
<protein>
    <recommendedName>
        <fullName evidence="8">Phosphoribosylformylglycinamidine synthase subunit PurQ</fullName>
        <shortName evidence="8">FGAM synthase</shortName>
        <ecNumber evidence="8">6.3.5.3</ecNumber>
    </recommendedName>
    <alternativeName>
        <fullName evidence="8">Formylglycinamide ribonucleotide amidotransferase subunit I</fullName>
        <shortName evidence="8">FGAR amidotransferase I</shortName>
        <shortName evidence="8">FGAR-AT I</shortName>
    </alternativeName>
    <alternativeName>
        <fullName evidence="8">Glutaminase PurQ</fullName>
        <ecNumber evidence="8">3.5.1.2</ecNumber>
    </alternativeName>
    <alternativeName>
        <fullName evidence="8">Phosphoribosylformylglycinamidine synthase subunit I</fullName>
    </alternativeName>
</protein>
<dbReference type="SMART" id="SM01211">
    <property type="entry name" value="GATase_5"/>
    <property type="match status" value="1"/>
</dbReference>
<dbReference type="InterPro" id="IPR010075">
    <property type="entry name" value="PRibForGlyAmidine_synth_PurQ"/>
</dbReference>
<dbReference type="Gene3D" id="3.40.50.880">
    <property type="match status" value="1"/>
</dbReference>
<dbReference type="Pfam" id="PF13507">
    <property type="entry name" value="GATase_5"/>
    <property type="match status" value="1"/>
</dbReference>
<accession>A0ABM6JVC8</accession>
<evidence type="ECO:0000313" key="9">
    <source>
        <dbReference type="EMBL" id="ARF13853.1"/>
    </source>
</evidence>
<dbReference type="PIRSF" id="PIRSF001586">
    <property type="entry name" value="FGAM_synth_I"/>
    <property type="match status" value="1"/>
</dbReference>
<organism evidence="9 10">
    <name type="scientific">Sporosarcina ureae</name>
    <dbReference type="NCBI Taxonomy" id="1571"/>
    <lineage>
        <taxon>Bacteria</taxon>
        <taxon>Bacillati</taxon>
        <taxon>Bacillota</taxon>
        <taxon>Bacilli</taxon>
        <taxon>Bacillales</taxon>
        <taxon>Caryophanaceae</taxon>
        <taxon>Sporosarcina</taxon>
    </lineage>
</organism>
<feature type="active site" evidence="8">
    <location>
        <position position="198"/>
    </location>
</feature>
<comment type="catalytic activity">
    <reaction evidence="8">
        <text>N(2)-formyl-N(1)-(5-phospho-beta-D-ribosyl)glycinamide + L-glutamine + ATP + H2O = 2-formamido-N(1)-(5-O-phospho-beta-D-ribosyl)acetamidine + L-glutamate + ADP + phosphate + H(+)</text>
        <dbReference type="Rhea" id="RHEA:17129"/>
        <dbReference type="ChEBI" id="CHEBI:15377"/>
        <dbReference type="ChEBI" id="CHEBI:15378"/>
        <dbReference type="ChEBI" id="CHEBI:29985"/>
        <dbReference type="ChEBI" id="CHEBI:30616"/>
        <dbReference type="ChEBI" id="CHEBI:43474"/>
        <dbReference type="ChEBI" id="CHEBI:58359"/>
        <dbReference type="ChEBI" id="CHEBI:147286"/>
        <dbReference type="ChEBI" id="CHEBI:147287"/>
        <dbReference type="ChEBI" id="CHEBI:456216"/>
        <dbReference type="EC" id="6.3.5.3"/>
    </reaction>
</comment>
<dbReference type="PANTHER" id="PTHR47552">
    <property type="entry name" value="PHOSPHORIBOSYLFORMYLGLYCINAMIDINE SYNTHASE SUBUNIT PURQ"/>
    <property type="match status" value="1"/>
</dbReference>
<dbReference type="HAMAP" id="MF_00421">
    <property type="entry name" value="PurQ"/>
    <property type="match status" value="1"/>
</dbReference>
<keyword evidence="5 8" id="KW-0378">Hydrolase</keyword>
<evidence type="ECO:0000256" key="4">
    <source>
        <dbReference type="ARBA" id="ARBA00022755"/>
    </source>
</evidence>
<comment type="function">
    <text evidence="8">Part of the phosphoribosylformylglycinamidine synthase complex involved in the purines biosynthetic pathway. Catalyzes the ATP-dependent conversion of formylglycinamide ribonucleotide (FGAR) and glutamine to yield formylglycinamidine ribonucleotide (FGAM) and glutamate. The FGAM synthase complex is composed of three subunits. PurQ produces an ammonia molecule by converting glutamine to glutamate. PurL transfers the ammonia molecule to FGAR to form FGAM in an ATP-dependent manner. PurS interacts with PurQ and PurL and is thought to assist in the transfer of the ammonia molecule from PurQ to PurL.</text>
</comment>